<gene>
    <name evidence="9" type="ORF">S01H1_17496</name>
</gene>
<reference evidence="9" key="1">
    <citation type="journal article" date="2014" name="Front. Microbiol.">
        <title>High frequency of phylogenetically diverse reductive dehalogenase-homologous genes in deep subseafloor sedimentary metagenomes.</title>
        <authorList>
            <person name="Kawai M."/>
            <person name="Futagami T."/>
            <person name="Toyoda A."/>
            <person name="Takaki Y."/>
            <person name="Nishi S."/>
            <person name="Hori S."/>
            <person name="Arai W."/>
            <person name="Tsubouchi T."/>
            <person name="Morono Y."/>
            <person name="Uchiyama I."/>
            <person name="Ito T."/>
            <person name="Fujiyama A."/>
            <person name="Inagaki F."/>
            <person name="Takami H."/>
        </authorList>
    </citation>
    <scope>NUCLEOTIDE SEQUENCE</scope>
    <source>
        <strain evidence="9">Expedition CK06-06</strain>
    </source>
</reference>
<keyword evidence="3" id="KW-0479">Metal-binding</keyword>
<dbReference type="PROSITE" id="PS00731">
    <property type="entry name" value="AP_NUCLEASE_F2_3"/>
    <property type="match status" value="1"/>
</dbReference>
<dbReference type="GO" id="GO:0008081">
    <property type="term" value="F:phosphoric diester hydrolase activity"/>
    <property type="evidence" value="ECO:0007669"/>
    <property type="project" value="TreeGrafter"/>
</dbReference>
<dbReference type="InterPro" id="IPR018246">
    <property type="entry name" value="AP_endonuc_F2_Zn_BS"/>
</dbReference>
<evidence type="ECO:0000256" key="2">
    <source>
        <dbReference type="ARBA" id="ARBA00005340"/>
    </source>
</evidence>
<keyword evidence="6" id="KW-0862">Zinc</keyword>
<dbReference type="InterPro" id="IPR036237">
    <property type="entry name" value="Xyl_isomerase-like_sf"/>
</dbReference>
<dbReference type="GO" id="GO:0003677">
    <property type="term" value="F:DNA binding"/>
    <property type="evidence" value="ECO:0007669"/>
    <property type="project" value="InterPro"/>
</dbReference>
<organism evidence="9">
    <name type="scientific">marine sediment metagenome</name>
    <dbReference type="NCBI Taxonomy" id="412755"/>
    <lineage>
        <taxon>unclassified sequences</taxon>
        <taxon>metagenomes</taxon>
        <taxon>ecological metagenomes</taxon>
    </lineage>
</organism>
<evidence type="ECO:0000313" key="9">
    <source>
        <dbReference type="EMBL" id="GAF72508.1"/>
    </source>
</evidence>
<dbReference type="Pfam" id="PF01261">
    <property type="entry name" value="AP_endonuc_2"/>
    <property type="match status" value="1"/>
</dbReference>
<keyword evidence="5" id="KW-0378">Hydrolase</keyword>
<sequence length="98" mass="11324">RTPRAYQQTILTFDRIIGLQRLLAIHLNDSRRDLGSRVDRHAHIGTGAIGRKALANFVNDPRFQRIPMILETPKGRDEKGRDWDKVNSQVIRKLARAR</sequence>
<comment type="caution">
    <text evidence="9">The sequence shown here is derived from an EMBL/GenBank/DDBJ whole genome shotgun (WGS) entry which is preliminary data.</text>
</comment>
<dbReference type="InterPro" id="IPR001719">
    <property type="entry name" value="AP_endonuc_2"/>
</dbReference>
<keyword evidence="4" id="KW-0227">DNA damage</keyword>
<evidence type="ECO:0000259" key="8">
    <source>
        <dbReference type="Pfam" id="PF01261"/>
    </source>
</evidence>
<dbReference type="InterPro" id="IPR013022">
    <property type="entry name" value="Xyl_isomerase-like_TIM-brl"/>
</dbReference>
<comment type="cofactor">
    <cofactor evidence="1">
        <name>Zn(2+)</name>
        <dbReference type="ChEBI" id="CHEBI:29105"/>
    </cofactor>
</comment>
<feature type="non-terminal residue" evidence="9">
    <location>
        <position position="1"/>
    </location>
</feature>
<dbReference type="PANTHER" id="PTHR21445:SF0">
    <property type="entry name" value="APURINIC-APYRIMIDINIC ENDONUCLEASE"/>
    <property type="match status" value="1"/>
</dbReference>
<dbReference type="EMBL" id="BARS01009286">
    <property type="protein sequence ID" value="GAF72508.1"/>
    <property type="molecule type" value="Genomic_DNA"/>
</dbReference>
<protein>
    <recommendedName>
        <fullName evidence="8">Xylose isomerase-like TIM barrel domain-containing protein</fullName>
    </recommendedName>
</protein>
<evidence type="ECO:0000256" key="7">
    <source>
        <dbReference type="ARBA" id="ARBA00023204"/>
    </source>
</evidence>
<evidence type="ECO:0000256" key="4">
    <source>
        <dbReference type="ARBA" id="ARBA00022763"/>
    </source>
</evidence>
<evidence type="ECO:0000256" key="1">
    <source>
        <dbReference type="ARBA" id="ARBA00001947"/>
    </source>
</evidence>
<dbReference type="AlphaFoldDB" id="X0RUQ1"/>
<dbReference type="PANTHER" id="PTHR21445">
    <property type="entry name" value="ENDONUCLEASE IV ENDODEOXYRIBONUCLEASE IV"/>
    <property type="match status" value="1"/>
</dbReference>
<dbReference type="GO" id="GO:0008270">
    <property type="term" value="F:zinc ion binding"/>
    <property type="evidence" value="ECO:0007669"/>
    <property type="project" value="InterPro"/>
</dbReference>
<comment type="similarity">
    <text evidence="2">Belongs to the AP endonuclease 2 family.</text>
</comment>
<proteinExistence type="inferred from homology"/>
<evidence type="ECO:0000256" key="3">
    <source>
        <dbReference type="ARBA" id="ARBA00022723"/>
    </source>
</evidence>
<evidence type="ECO:0000256" key="5">
    <source>
        <dbReference type="ARBA" id="ARBA00022801"/>
    </source>
</evidence>
<dbReference type="GO" id="GO:0003906">
    <property type="term" value="F:DNA-(apurinic or apyrimidinic site) endonuclease activity"/>
    <property type="evidence" value="ECO:0007669"/>
    <property type="project" value="TreeGrafter"/>
</dbReference>
<dbReference type="Gene3D" id="3.20.20.150">
    <property type="entry name" value="Divalent-metal-dependent TIM barrel enzymes"/>
    <property type="match status" value="1"/>
</dbReference>
<accession>X0RUQ1</accession>
<dbReference type="GO" id="GO:0006284">
    <property type="term" value="P:base-excision repair"/>
    <property type="evidence" value="ECO:0007669"/>
    <property type="project" value="TreeGrafter"/>
</dbReference>
<name>X0RUQ1_9ZZZZ</name>
<feature type="domain" description="Xylose isomerase-like TIM barrel" evidence="8">
    <location>
        <begin position="13"/>
        <end position="79"/>
    </location>
</feature>
<dbReference type="PROSITE" id="PS51432">
    <property type="entry name" value="AP_NUCLEASE_F2_4"/>
    <property type="match status" value="1"/>
</dbReference>
<dbReference type="SUPFAM" id="SSF51658">
    <property type="entry name" value="Xylose isomerase-like"/>
    <property type="match status" value="1"/>
</dbReference>
<keyword evidence="7" id="KW-0234">DNA repair</keyword>
<evidence type="ECO:0000256" key="6">
    <source>
        <dbReference type="ARBA" id="ARBA00022833"/>
    </source>
</evidence>